<dbReference type="PANTHER" id="PTHR23017">
    <property type="entry name" value="SERPENTINE RECEPTOR, CLASS X"/>
    <property type="match status" value="1"/>
</dbReference>
<dbReference type="Gene3D" id="1.20.1070.10">
    <property type="entry name" value="Rhodopsin 7-helix transmembrane proteins"/>
    <property type="match status" value="1"/>
</dbReference>
<keyword evidence="3 5" id="KW-1133">Transmembrane helix</keyword>
<evidence type="ECO:0000256" key="5">
    <source>
        <dbReference type="SAM" id="Phobius"/>
    </source>
</evidence>
<feature type="transmembrane region" description="Helical" evidence="5">
    <location>
        <begin position="127"/>
        <end position="147"/>
    </location>
</feature>
<accession>A0AAN8G484</accession>
<feature type="transmembrane region" description="Helical" evidence="5">
    <location>
        <begin position="178"/>
        <end position="200"/>
    </location>
</feature>
<dbReference type="PANTHER" id="PTHR23017:SF3">
    <property type="entry name" value="G-PROTEIN COUPLED RECEPTORS FAMILY 1 PROFILE DOMAIN-CONTAINING PROTEIN"/>
    <property type="match status" value="1"/>
</dbReference>
<protein>
    <recommendedName>
        <fullName evidence="6">G-protein coupled receptors family 1 profile domain-containing protein</fullName>
    </recommendedName>
</protein>
<reference evidence="7 8" key="1">
    <citation type="submission" date="2019-10" db="EMBL/GenBank/DDBJ databases">
        <title>Assembly and Annotation for the nematode Trichostrongylus colubriformis.</title>
        <authorList>
            <person name="Martin J."/>
        </authorList>
    </citation>
    <scope>NUCLEOTIDE SEQUENCE [LARGE SCALE GENOMIC DNA]</scope>
    <source>
        <strain evidence="7">G859</strain>
        <tissue evidence="7">Whole worm</tissue>
    </source>
</reference>
<proteinExistence type="predicted"/>
<organism evidence="7 8">
    <name type="scientific">Trichostrongylus colubriformis</name>
    <name type="common">Black scour worm</name>
    <dbReference type="NCBI Taxonomy" id="6319"/>
    <lineage>
        <taxon>Eukaryota</taxon>
        <taxon>Metazoa</taxon>
        <taxon>Ecdysozoa</taxon>
        <taxon>Nematoda</taxon>
        <taxon>Chromadorea</taxon>
        <taxon>Rhabditida</taxon>
        <taxon>Rhabditina</taxon>
        <taxon>Rhabditomorpha</taxon>
        <taxon>Strongyloidea</taxon>
        <taxon>Trichostrongylidae</taxon>
        <taxon>Trichostrongylus</taxon>
    </lineage>
</organism>
<dbReference type="InterPro" id="IPR019430">
    <property type="entry name" value="7TM_GPCR_serpentine_rcpt_Srx"/>
</dbReference>
<dbReference type="EMBL" id="WIXE01007365">
    <property type="protein sequence ID" value="KAK5980473.1"/>
    <property type="molecule type" value="Genomic_DNA"/>
</dbReference>
<feature type="transmembrane region" description="Helical" evidence="5">
    <location>
        <begin position="46"/>
        <end position="73"/>
    </location>
</feature>
<dbReference type="CDD" id="cd00637">
    <property type="entry name" value="7tm_classA_rhodopsin-like"/>
    <property type="match status" value="1"/>
</dbReference>
<evidence type="ECO:0000256" key="1">
    <source>
        <dbReference type="ARBA" id="ARBA00004370"/>
    </source>
</evidence>
<dbReference type="Pfam" id="PF10328">
    <property type="entry name" value="7TM_GPCR_Srx"/>
    <property type="match status" value="1"/>
</dbReference>
<comment type="caution">
    <text evidence="7">The sequence shown here is derived from an EMBL/GenBank/DDBJ whole genome shotgun (WGS) entry which is preliminary data.</text>
</comment>
<dbReference type="PROSITE" id="PS50262">
    <property type="entry name" value="G_PROTEIN_RECEP_F1_2"/>
    <property type="match status" value="1"/>
</dbReference>
<comment type="subcellular location">
    <subcellularLocation>
        <location evidence="1">Membrane</location>
    </subcellularLocation>
</comment>
<dbReference type="SUPFAM" id="SSF81321">
    <property type="entry name" value="Family A G protein-coupled receptor-like"/>
    <property type="match status" value="1"/>
</dbReference>
<feature type="transmembrane region" description="Helical" evidence="5">
    <location>
        <begin position="12"/>
        <end position="34"/>
    </location>
</feature>
<evidence type="ECO:0000256" key="3">
    <source>
        <dbReference type="ARBA" id="ARBA00022989"/>
    </source>
</evidence>
<evidence type="ECO:0000259" key="6">
    <source>
        <dbReference type="PROSITE" id="PS50262"/>
    </source>
</evidence>
<keyword evidence="8" id="KW-1185">Reference proteome</keyword>
<evidence type="ECO:0000313" key="7">
    <source>
        <dbReference type="EMBL" id="KAK5980473.1"/>
    </source>
</evidence>
<dbReference type="Proteomes" id="UP001331761">
    <property type="component" value="Unassembled WGS sequence"/>
</dbReference>
<keyword evidence="2 5" id="KW-0812">Transmembrane</keyword>
<sequence length="231" mass="26107">MNQNRSDQIIAGAVMVTISIIGNVLNISAVILIYRTPSFHNAFGFICTSTLLADIGVLVVFLGWCAPSVLIGFSEEFLEGYIDEVVGQLIMLFWYASIYGHLLLALNRLVAIIRPIKYNSMFSNRRVIYILAAFWLFCLLVVTVYFFEECNFTFDPDTFVWDYAETVCGQIISFYVDLVHGTVVCVMIILIDTIAFCAIVKKYKRLLRSSVGLTEATKLKQNVRLYVQVSS</sequence>
<gene>
    <name evidence="7" type="ORF">GCK32_006029</name>
</gene>
<dbReference type="GO" id="GO:0016020">
    <property type="term" value="C:membrane"/>
    <property type="evidence" value="ECO:0007669"/>
    <property type="project" value="UniProtKB-SubCell"/>
</dbReference>
<name>A0AAN8G484_TRICO</name>
<feature type="domain" description="G-protein coupled receptors family 1 profile" evidence="6">
    <location>
        <begin position="25"/>
        <end position="231"/>
    </location>
</feature>
<evidence type="ECO:0000313" key="8">
    <source>
        <dbReference type="Proteomes" id="UP001331761"/>
    </source>
</evidence>
<dbReference type="AlphaFoldDB" id="A0AAN8G484"/>
<dbReference type="InterPro" id="IPR017452">
    <property type="entry name" value="GPCR_Rhodpsn_7TM"/>
</dbReference>
<feature type="transmembrane region" description="Helical" evidence="5">
    <location>
        <begin position="85"/>
        <end position="106"/>
    </location>
</feature>
<evidence type="ECO:0000256" key="4">
    <source>
        <dbReference type="ARBA" id="ARBA00023136"/>
    </source>
</evidence>
<keyword evidence="4 5" id="KW-0472">Membrane</keyword>
<evidence type="ECO:0000256" key="2">
    <source>
        <dbReference type="ARBA" id="ARBA00022692"/>
    </source>
</evidence>